<name>A0A845BM08_9NEIS</name>
<dbReference type="Pfam" id="PF04542">
    <property type="entry name" value="Sigma70_r2"/>
    <property type="match status" value="1"/>
</dbReference>
<evidence type="ECO:0000259" key="8">
    <source>
        <dbReference type="PROSITE" id="PS00715"/>
    </source>
</evidence>
<dbReference type="PANTHER" id="PTHR30603:SF67">
    <property type="entry name" value="RNA POLYMERASE SIGMA FACTOR RPOS"/>
    <property type="match status" value="1"/>
</dbReference>
<keyword evidence="11" id="KW-1185">Reference proteome</keyword>
<dbReference type="Proteomes" id="UP000467214">
    <property type="component" value="Unassembled WGS sequence"/>
</dbReference>
<keyword evidence="4 6" id="KW-0238">DNA-binding</keyword>
<evidence type="ECO:0000256" key="7">
    <source>
        <dbReference type="SAM" id="MobiDB-lite"/>
    </source>
</evidence>
<dbReference type="InterPro" id="IPR013324">
    <property type="entry name" value="RNA_pol_sigma_r3/r4-like"/>
</dbReference>
<feature type="compositionally biased region" description="Acidic residues" evidence="7">
    <location>
        <begin position="1"/>
        <end position="19"/>
    </location>
</feature>
<dbReference type="InterPro" id="IPR009042">
    <property type="entry name" value="RNA_pol_sigma70_r1_2"/>
</dbReference>
<feature type="short sequence motif" description="Interaction with polymerase core subunit RpoC" evidence="6">
    <location>
        <begin position="104"/>
        <end position="107"/>
    </location>
</feature>
<dbReference type="SUPFAM" id="SSF88659">
    <property type="entry name" value="Sigma3 and sigma4 domains of RNA polymerase sigma factors"/>
    <property type="match status" value="2"/>
</dbReference>
<dbReference type="GO" id="GO:0006352">
    <property type="term" value="P:DNA-templated transcription initiation"/>
    <property type="evidence" value="ECO:0007669"/>
    <property type="project" value="UniProtKB-UniRule"/>
</dbReference>
<dbReference type="Pfam" id="PF00140">
    <property type="entry name" value="Sigma70_r1_2"/>
    <property type="match status" value="1"/>
</dbReference>
<dbReference type="NCBIfam" id="NF004207">
    <property type="entry name" value="PRK05657.1"/>
    <property type="match status" value="1"/>
</dbReference>
<feature type="region of interest" description="Sigma-70 factor domain-4" evidence="6">
    <location>
        <begin position="248"/>
        <end position="301"/>
    </location>
</feature>
<dbReference type="PANTHER" id="PTHR30603">
    <property type="entry name" value="RNA POLYMERASE SIGMA FACTOR RPO"/>
    <property type="match status" value="1"/>
</dbReference>
<dbReference type="InterPro" id="IPR012761">
    <property type="entry name" value="RNA_pol_sigma_RpoS"/>
</dbReference>
<dbReference type="GO" id="GO:0005737">
    <property type="term" value="C:cytoplasm"/>
    <property type="evidence" value="ECO:0007669"/>
    <property type="project" value="UniProtKB-SubCell"/>
</dbReference>
<evidence type="ECO:0000259" key="9">
    <source>
        <dbReference type="PROSITE" id="PS00716"/>
    </source>
</evidence>
<dbReference type="Gene3D" id="1.10.10.10">
    <property type="entry name" value="Winged helix-like DNA-binding domain superfamily/Winged helix DNA-binding domain"/>
    <property type="match status" value="2"/>
</dbReference>
<dbReference type="InterPro" id="IPR007630">
    <property type="entry name" value="RNA_pol_sigma70_r4"/>
</dbReference>
<feature type="region of interest" description="Sigma-70 factor domain-3" evidence="6">
    <location>
        <begin position="160"/>
        <end position="235"/>
    </location>
</feature>
<keyword evidence="2 6" id="KW-0805">Transcription regulation</keyword>
<dbReference type="SUPFAM" id="SSF88946">
    <property type="entry name" value="Sigma2 domain of RNA polymerase sigma factors"/>
    <property type="match status" value="1"/>
</dbReference>
<dbReference type="InterPro" id="IPR014284">
    <property type="entry name" value="RNA_pol_sigma-70_dom"/>
</dbReference>
<dbReference type="FunFam" id="1.10.601.10:FF:000001">
    <property type="entry name" value="RNA polymerase sigma factor SigA"/>
    <property type="match status" value="1"/>
</dbReference>
<dbReference type="PRINTS" id="PR00046">
    <property type="entry name" value="SIGMA70FCT"/>
</dbReference>
<keyword evidence="1 6" id="KW-0963">Cytoplasm</keyword>
<comment type="similarity">
    <text evidence="6">Belongs to the sigma-70 factor family. RpoS subfamily.</text>
</comment>
<dbReference type="Gene3D" id="1.10.601.10">
    <property type="entry name" value="RNA Polymerase Primary Sigma Factor"/>
    <property type="match status" value="1"/>
</dbReference>
<feature type="region of interest" description="Disordered" evidence="7">
    <location>
        <begin position="1"/>
        <end position="38"/>
    </location>
</feature>
<dbReference type="InterPro" id="IPR007624">
    <property type="entry name" value="RNA_pol_sigma70_r3"/>
</dbReference>
<dbReference type="HAMAP" id="MF_00959">
    <property type="entry name" value="Sigma70_RpoS"/>
    <property type="match status" value="1"/>
</dbReference>
<dbReference type="InterPro" id="IPR007627">
    <property type="entry name" value="RNA_pol_sigma70_r2"/>
</dbReference>
<dbReference type="InterPro" id="IPR013325">
    <property type="entry name" value="RNA_pol_sigma_r2"/>
</dbReference>
<dbReference type="InterPro" id="IPR000943">
    <property type="entry name" value="RNA_pol_sigma70"/>
</dbReference>
<dbReference type="RefSeq" id="WP_160794147.1">
    <property type="nucleotide sequence ID" value="NZ_WSSB01000001.1"/>
</dbReference>
<protein>
    <recommendedName>
        <fullName evidence="6">RNA polymerase sigma factor RpoS</fullName>
    </recommendedName>
    <alternativeName>
        <fullName evidence="6">Sigma S</fullName>
    </alternativeName>
    <alternativeName>
        <fullName evidence="6">Sigma-38</fullName>
    </alternativeName>
</protein>
<feature type="domain" description="RNA polymerase sigma-70" evidence="9">
    <location>
        <begin position="273"/>
        <end position="299"/>
    </location>
</feature>
<comment type="subunit">
    <text evidence="6">Interacts with the RNA polymerase core enzyme.</text>
</comment>
<evidence type="ECO:0000256" key="1">
    <source>
        <dbReference type="ARBA" id="ARBA00022490"/>
    </source>
</evidence>
<feature type="DNA-binding region" description="H-T-H motif" evidence="6">
    <location>
        <begin position="274"/>
        <end position="293"/>
    </location>
</feature>
<proteinExistence type="inferred from homology"/>
<comment type="function">
    <text evidence="6">Sigma factors are initiation factors that promote the attachment of RNA polymerase to specific initiation sites and are then released. This sigma factor is the master transcriptional regulator of the stationary phase and the general stress response.</text>
</comment>
<dbReference type="InterPro" id="IPR036388">
    <property type="entry name" value="WH-like_DNA-bd_sf"/>
</dbReference>
<evidence type="ECO:0000256" key="5">
    <source>
        <dbReference type="ARBA" id="ARBA00023163"/>
    </source>
</evidence>
<keyword evidence="5 6" id="KW-0804">Transcription</keyword>
<dbReference type="Pfam" id="PF04539">
    <property type="entry name" value="Sigma70_r3"/>
    <property type="match status" value="1"/>
</dbReference>
<feature type="domain" description="RNA polymerase sigma-70" evidence="8">
    <location>
        <begin position="104"/>
        <end position="117"/>
    </location>
</feature>
<accession>A0A845BM08</accession>
<dbReference type="PROSITE" id="PS00716">
    <property type="entry name" value="SIGMA70_2"/>
    <property type="match status" value="1"/>
</dbReference>
<dbReference type="NCBIfam" id="TIGR02394">
    <property type="entry name" value="rpoS_proteo"/>
    <property type="match status" value="1"/>
</dbReference>
<feature type="region of interest" description="Sigma-70 factor domain-2" evidence="6">
    <location>
        <begin position="80"/>
        <end position="150"/>
    </location>
</feature>
<dbReference type="GO" id="GO:0003677">
    <property type="term" value="F:DNA binding"/>
    <property type="evidence" value="ECO:0007669"/>
    <property type="project" value="UniProtKB-UniRule"/>
</dbReference>
<organism evidence="10 11">
    <name type="scientific">Craterilacuibacter sinensis</name>
    <dbReference type="NCBI Taxonomy" id="2686017"/>
    <lineage>
        <taxon>Bacteria</taxon>
        <taxon>Pseudomonadati</taxon>
        <taxon>Pseudomonadota</taxon>
        <taxon>Betaproteobacteria</taxon>
        <taxon>Neisseriales</taxon>
        <taxon>Neisseriaceae</taxon>
        <taxon>Craterilacuibacter</taxon>
    </lineage>
</organism>
<dbReference type="EMBL" id="WSSB01000001">
    <property type="protein sequence ID" value="MXR35491.1"/>
    <property type="molecule type" value="Genomic_DNA"/>
</dbReference>
<evidence type="ECO:0000313" key="11">
    <source>
        <dbReference type="Proteomes" id="UP000467214"/>
    </source>
</evidence>
<evidence type="ECO:0000256" key="4">
    <source>
        <dbReference type="ARBA" id="ARBA00023125"/>
    </source>
</evidence>
<dbReference type="CDD" id="cd06171">
    <property type="entry name" value="Sigma70_r4"/>
    <property type="match status" value="1"/>
</dbReference>
<evidence type="ECO:0000256" key="2">
    <source>
        <dbReference type="ARBA" id="ARBA00023015"/>
    </source>
</evidence>
<comment type="subcellular location">
    <subcellularLocation>
        <location evidence="6">Cytoplasm</location>
    </subcellularLocation>
</comment>
<evidence type="ECO:0000256" key="3">
    <source>
        <dbReference type="ARBA" id="ARBA00023082"/>
    </source>
</evidence>
<dbReference type="Pfam" id="PF04545">
    <property type="entry name" value="Sigma70_r4"/>
    <property type="match status" value="1"/>
</dbReference>
<comment type="caution">
    <text evidence="10">The sequence shown here is derived from an EMBL/GenBank/DDBJ whole genome shotgun (WGS) entry which is preliminary data.</text>
</comment>
<keyword evidence="3 6" id="KW-0731">Sigma factor</keyword>
<feature type="region of interest" description="Sigma-70 factor domain-1" evidence="6">
    <location>
        <begin position="42"/>
        <end position="75"/>
    </location>
</feature>
<dbReference type="AlphaFoldDB" id="A0A845BM08"/>
<dbReference type="NCBIfam" id="TIGR02937">
    <property type="entry name" value="sigma70-ECF"/>
    <property type="match status" value="1"/>
</dbReference>
<sequence>MKDTLDTIEDSGDENELLDADEKQTDAEESASEAAEHEDVADVTQIYLNDIGSNALLTPPQELALARRVVQGDFEARQKMIEHNLRLVVNIAKHYINRGLTLLDLIEEGNIGLMHALEKFDPERGFRFSTYATWWIRQSIERAIMNQSRTIRLPVHVIKELNVYLRASRHLESKRGREPTVEDIAQHVGKPVEDVRRIMSLNERMASLDAPLDIDPMLSIGESIPDEQHEEPDIQLHNLQVEKYVHHWLAQLSDKQRMVIERRYGLDGHEICTLEELASSLNLTRERVRQIQIEGLEHLRRILRRQGVAKDLLI</sequence>
<evidence type="ECO:0000256" key="6">
    <source>
        <dbReference type="HAMAP-Rule" id="MF_00959"/>
    </source>
</evidence>
<dbReference type="GO" id="GO:0016987">
    <property type="term" value="F:sigma factor activity"/>
    <property type="evidence" value="ECO:0007669"/>
    <property type="project" value="UniProtKB-UniRule"/>
</dbReference>
<evidence type="ECO:0000313" key="10">
    <source>
        <dbReference type="EMBL" id="MXR35491.1"/>
    </source>
</evidence>
<reference evidence="10 11" key="1">
    <citation type="submission" date="2019-12" db="EMBL/GenBank/DDBJ databases">
        <title>Neisseriaceae gen. nov. sp. Genome sequencing and assembly.</title>
        <authorList>
            <person name="Liu Z."/>
            <person name="Li A."/>
        </authorList>
    </citation>
    <scope>NUCLEOTIDE SEQUENCE [LARGE SCALE GENOMIC DNA]</scope>
    <source>
        <strain evidence="10 11">B2N2-7</strain>
    </source>
</reference>
<gene>
    <name evidence="6 10" type="primary">rpoS</name>
    <name evidence="10" type="ORF">GQF02_00575</name>
</gene>
<dbReference type="PROSITE" id="PS00715">
    <property type="entry name" value="SIGMA70_1"/>
    <property type="match status" value="1"/>
</dbReference>
<dbReference type="InterPro" id="IPR050239">
    <property type="entry name" value="Sigma-70_RNA_pol_init_factors"/>
</dbReference>